<keyword evidence="6" id="KW-1185">Reference proteome</keyword>
<evidence type="ECO:0000313" key="5">
    <source>
        <dbReference type="EMBL" id="KAF1084770.1"/>
    </source>
</evidence>
<dbReference type="InterPro" id="IPR017896">
    <property type="entry name" value="4Fe4S_Fe-S-bd"/>
</dbReference>
<comment type="caution">
    <text evidence="5">The sequence shown here is derived from an EMBL/GenBank/DDBJ whole genome shotgun (WGS) entry which is preliminary data.</text>
</comment>
<dbReference type="RefSeq" id="WP_161822282.1">
    <property type="nucleotide sequence ID" value="NZ_LSRS01000004.1"/>
</dbReference>
<keyword evidence="2" id="KW-0408">Iron</keyword>
<dbReference type="PROSITE" id="PS51379">
    <property type="entry name" value="4FE4S_FER_2"/>
    <property type="match status" value="1"/>
</dbReference>
<dbReference type="Pfam" id="PF13484">
    <property type="entry name" value="Fer4_16"/>
    <property type="match status" value="1"/>
</dbReference>
<evidence type="ECO:0000256" key="1">
    <source>
        <dbReference type="ARBA" id="ARBA00022723"/>
    </source>
</evidence>
<gene>
    <name evidence="5" type="primary">queG</name>
    <name evidence="5" type="ORF">SPSYN_01940</name>
</gene>
<dbReference type="GO" id="GO:0016491">
    <property type="term" value="F:oxidoreductase activity"/>
    <property type="evidence" value="ECO:0007669"/>
    <property type="project" value="UniProtKB-KW"/>
</dbReference>
<organism evidence="5 6">
    <name type="scientific">Sporotomaculum syntrophicum</name>
    <dbReference type="NCBI Taxonomy" id="182264"/>
    <lineage>
        <taxon>Bacteria</taxon>
        <taxon>Bacillati</taxon>
        <taxon>Bacillota</taxon>
        <taxon>Clostridia</taxon>
        <taxon>Eubacteriales</taxon>
        <taxon>Desulfallaceae</taxon>
        <taxon>Sporotomaculum</taxon>
    </lineage>
</organism>
<keyword evidence="1" id="KW-0479">Metal-binding</keyword>
<dbReference type="EC" id="1.1.-.-" evidence="5"/>
<dbReference type="SUPFAM" id="SSF54862">
    <property type="entry name" value="4Fe-4S ferredoxins"/>
    <property type="match status" value="1"/>
</dbReference>
<dbReference type="PROSITE" id="PS00198">
    <property type="entry name" value="4FE4S_FER_1"/>
    <property type="match status" value="1"/>
</dbReference>
<dbReference type="AlphaFoldDB" id="A0A9D2WPJ2"/>
<dbReference type="EMBL" id="LSRS01000004">
    <property type="protein sequence ID" value="KAF1084770.1"/>
    <property type="molecule type" value="Genomic_DNA"/>
</dbReference>
<dbReference type="GO" id="GO:0046872">
    <property type="term" value="F:metal ion binding"/>
    <property type="evidence" value="ECO:0007669"/>
    <property type="project" value="UniProtKB-KW"/>
</dbReference>
<reference evidence="5" key="1">
    <citation type="submission" date="2016-02" db="EMBL/GenBank/DDBJ databases">
        <title>Draft Genome Sequence of Sporotomaculum syntrophicum Strain FB, a Syntrophic Benzoate Degrader.</title>
        <authorList>
            <person name="Nobu M.K."/>
            <person name="Narihiro T."/>
            <person name="Qiu Y.-L."/>
            <person name="Ohashi A."/>
            <person name="Liu W.-T."/>
            <person name="Yuji S."/>
        </authorList>
    </citation>
    <scope>NUCLEOTIDE SEQUENCE</scope>
    <source>
        <strain evidence="5">FB</strain>
    </source>
</reference>
<evidence type="ECO:0000256" key="3">
    <source>
        <dbReference type="ARBA" id="ARBA00023014"/>
    </source>
</evidence>
<dbReference type="PANTHER" id="PTHR42827:SF1">
    <property type="entry name" value="IRON-SULFUR CLUSTER-BINDING PROTEIN"/>
    <property type="match status" value="1"/>
</dbReference>
<name>A0A9D2WPJ2_9FIRM</name>
<dbReference type="GO" id="GO:0051536">
    <property type="term" value="F:iron-sulfur cluster binding"/>
    <property type="evidence" value="ECO:0007669"/>
    <property type="project" value="UniProtKB-KW"/>
</dbReference>
<dbReference type="InterPro" id="IPR017900">
    <property type="entry name" value="4Fe4S_Fe_S_CS"/>
</dbReference>
<evidence type="ECO:0000256" key="2">
    <source>
        <dbReference type="ARBA" id="ARBA00023004"/>
    </source>
</evidence>
<protein>
    <submittedName>
        <fullName evidence="5">Epoxyqueuosine reductase</fullName>
        <ecNumber evidence="5">1.1.-.-</ecNumber>
    </submittedName>
</protein>
<keyword evidence="5" id="KW-0560">Oxidoreductase</keyword>
<proteinExistence type="predicted"/>
<evidence type="ECO:0000259" key="4">
    <source>
        <dbReference type="PROSITE" id="PS51379"/>
    </source>
</evidence>
<keyword evidence="3" id="KW-0411">Iron-sulfur</keyword>
<feature type="domain" description="4Fe-4S ferredoxin-type" evidence="4">
    <location>
        <begin position="161"/>
        <end position="189"/>
    </location>
</feature>
<dbReference type="Proteomes" id="UP000798488">
    <property type="component" value="Unassembled WGS sequence"/>
</dbReference>
<accession>A0A9D2WPJ2</accession>
<dbReference type="Gene3D" id="3.30.70.20">
    <property type="match status" value="1"/>
</dbReference>
<sequence length="240" mass="26768">MHLEKQIREMAFEQGWDYCGFADLTEHHGYMEGFCGAFIRRFPRAVSLAMRLSDAVVDAIAGQEQDKILSFHNYYYYAVDYLQNNGAVKIAHMIERSGWLAYPVPASYSVYQNRKAGLVSHKLVAGLAGLGWIGKNGLLLTPENGPRVRLCTILTDAPLRAGKPIEPACGTCEICTRACPAGAIKGREFISGEADDYLIDRNKCYDFMEKRKKDWGIEIERCVCGLCVAICPQGKTRGNK</sequence>
<evidence type="ECO:0000313" key="6">
    <source>
        <dbReference type="Proteomes" id="UP000798488"/>
    </source>
</evidence>
<dbReference type="PANTHER" id="PTHR42827">
    <property type="entry name" value="IRON-SULFUR CLUSTER-BINDING PROTEIN-RELATED"/>
    <property type="match status" value="1"/>
</dbReference>
<dbReference type="OrthoDB" id="9815745at2"/>